<dbReference type="InterPro" id="IPR059020">
    <property type="entry name" value="CapW_CTD"/>
</dbReference>
<feature type="domain" description="DNA-binding transcriptional repressor CapW C-terminal dimerisation" evidence="2">
    <location>
        <begin position="271"/>
        <end position="339"/>
    </location>
</feature>
<feature type="domain" description="DNA-binding transcriptional repressor CapW winged helix-turn-helix" evidence="3">
    <location>
        <begin position="86"/>
        <end position="134"/>
    </location>
</feature>
<dbReference type="Proteomes" id="UP000325743">
    <property type="component" value="Chromosome 2"/>
</dbReference>
<evidence type="ECO:0000313" key="4">
    <source>
        <dbReference type="EMBL" id="QEZ46784.1"/>
    </source>
</evidence>
<dbReference type="PANTHER" id="PTHR34580">
    <property type="match status" value="1"/>
</dbReference>
<dbReference type="Pfam" id="PF13280">
    <property type="entry name" value="WYL"/>
    <property type="match status" value="1"/>
</dbReference>
<dbReference type="EMBL" id="CP032519">
    <property type="protein sequence ID" value="QEZ46784.1"/>
    <property type="molecule type" value="Genomic_DNA"/>
</dbReference>
<dbReference type="PANTHER" id="PTHR34580:SF3">
    <property type="entry name" value="PROTEIN PAFB"/>
    <property type="match status" value="1"/>
</dbReference>
<dbReference type="InterPro" id="IPR051534">
    <property type="entry name" value="CBASS_pafABC_assoc_protein"/>
</dbReference>
<proteinExistence type="predicted"/>
<evidence type="ECO:0000259" key="1">
    <source>
        <dbReference type="Pfam" id="PF13280"/>
    </source>
</evidence>
<reference evidence="4 5" key="1">
    <citation type="submission" date="2018-09" db="EMBL/GenBank/DDBJ databases">
        <title>Complete genome sequence of Cupriavidus oxalaticus T2, a bacterium capable of phenol tolerance and degradation.</title>
        <authorList>
            <person name="Yan J."/>
        </authorList>
    </citation>
    <scope>NUCLEOTIDE SEQUENCE [LARGE SCALE GENOMIC DNA]</scope>
    <source>
        <strain evidence="4 5">T2</strain>
    </source>
</reference>
<evidence type="ECO:0000313" key="5">
    <source>
        <dbReference type="Proteomes" id="UP000325743"/>
    </source>
</evidence>
<evidence type="ECO:0000259" key="3">
    <source>
        <dbReference type="Pfam" id="PF26109"/>
    </source>
</evidence>
<dbReference type="Pfam" id="PF26109">
    <property type="entry name" value="WHD_BrxR"/>
    <property type="match status" value="1"/>
</dbReference>
<dbReference type="PROSITE" id="PS52050">
    <property type="entry name" value="WYL"/>
    <property type="match status" value="1"/>
</dbReference>
<feature type="domain" description="WYL" evidence="1">
    <location>
        <begin position="184"/>
        <end position="251"/>
    </location>
</feature>
<organism evidence="4 5">
    <name type="scientific">Cupriavidus oxalaticus</name>
    <dbReference type="NCBI Taxonomy" id="96344"/>
    <lineage>
        <taxon>Bacteria</taxon>
        <taxon>Pseudomonadati</taxon>
        <taxon>Pseudomonadota</taxon>
        <taxon>Betaproteobacteria</taxon>
        <taxon>Burkholderiales</taxon>
        <taxon>Burkholderiaceae</taxon>
        <taxon>Cupriavidus</taxon>
    </lineage>
</organism>
<name>A0A5P3VK39_9BURK</name>
<dbReference type="InterPro" id="IPR059019">
    <property type="entry name" value="WHD_CapW"/>
</dbReference>
<gene>
    <name evidence="4" type="ORF">D2917_21540</name>
</gene>
<sequence length="347" mass="39913">MHFIAFCRLRQPQKSVQGVTANLSMRSCGRTRWKRSLAHDNNHRWLRQIIWIYISYVFSYHTDIHHKATPMPNAGRQERDTKVGRILLWEGRVSRARLISEYGLSPIRASEWLRDFRESYPEWVAWDSKLKADVATSIAYADAEQAANTSWPGAISAMLVPYALNVPGKPLSISWDFAHISPRTFSRLNLAIADRLRVRFVYCSMNNPEPHERTVEPHSLLRAGRRWHVRGYCLQRRAFRDFVLGRMSKVTLLTEPSLADIAADAAWSTLLQVRITAHPGLSPAQQLIVRNEYFNGASARVESCRAALLNYMVQEIMAATDVSRQAPPDYQLAIENTEECRQWLFMT</sequence>
<accession>A0A5P3VK39</accession>
<dbReference type="Pfam" id="PF26107">
    <property type="entry name" value="BrxR_CTD"/>
    <property type="match status" value="1"/>
</dbReference>
<dbReference type="AlphaFoldDB" id="A0A5P3VK39"/>
<dbReference type="InterPro" id="IPR026881">
    <property type="entry name" value="WYL_dom"/>
</dbReference>
<evidence type="ECO:0000259" key="2">
    <source>
        <dbReference type="Pfam" id="PF26107"/>
    </source>
</evidence>
<protein>
    <submittedName>
        <fullName evidence="4">WYL domain-containing protein</fullName>
    </submittedName>
</protein>